<feature type="transmembrane region" description="Helical" evidence="1">
    <location>
        <begin position="34"/>
        <end position="51"/>
    </location>
</feature>
<organism evidence="3 4">
    <name type="scientific">Olivibacter oleidegradans</name>
    <dbReference type="NCBI Taxonomy" id="760123"/>
    <lineage>
        <taxon>Bacteria</taxon>
        <taxon>Pseudomonadati</taxon>
        <taxon>Bacteroidota</taxon>
        <taxon>Sphingobacteriia</taxon>
        <taxon>Sphingobacteriales</taxon>
        <taxon>Sphingobacteriaceae</taxon>
        <taxon>Olivibacter</taxon>
    </lineage>
</organism>
<dbReference type="InterPro" id="IPR008756">
    <property type="entry name" value="Peptidase_M56"/>
</dbReference>
<dbReference type="InterPro" id="IPR037682">
    <property type="entry name" value="TonB_C"/>
</dbReference>
<keyword evidence="4" id="KW-1185">Reference proteome</keyword>
<dbReference type="Proteomes" id="UP001589774">
    <property type="component" value="Unassembled WGS sequence"/>
</dbReference>
<dbReference type="InterPro" id="IPR051045">
    <property type="entry name" value="TonB-dependent_transducer"/>
</dbReference>
<dbReference type="Gene3D" id="3.30.1150.10">
    <property type="match status" value="1"/>
</dbReference>
<dbReference type="PANTHER" id="PTHR33446">
    <property type="entry name" value="PROTEIN TONB-RELATED"/>
    <property type="match status" value="1"/>
</dbReference>
<feature type="transmembrane region" description="Helical" evidence="1">
    <location>
        <begin position="92"/>
        <end position="111"/>
    </location>
</feature>
<evidence type="ECO:0000256" key="1">
    <source>
        <dbReference type="SAM" id="Phobius"/>
    </source>
</evidence>
<feature type="transmembrane region" description="Helical" evidence="1">
    <location>
        <begin position="6"/>
        <end position="22"/>
    </location>
</feature>
<evidence type="ECO:0000313" key="3">
    <source>
        <dbReference type="EMBL" id="MFC0317506.1"/>
    </source>
</evidence>
<dbReference type="SUPFAM" id="SSF74653">
    <property type="entry name" value="TolA/TonB C-terminal domain"/>
    <property type="match status" value="1"/>
</dbReference>
<keyword evidence="1" id="KW-1133">Transmembrane helix</keyword>
<dbReference type="EMBL" id="JBHLWO010000001">
    <property type="protein sequence ID" value="MFC0317506.1"/>
    <property type="molecule type" value="Genomic_DNA"/>
</dbReference>
<gene>
    <name evidence="3" type="ORF">ACFFI0_04260</name>
</gene>
<dbReference type="PANTHER" id="PTHR33446:SF2">
    <property type="entry name" value="PROTEIN TONB"/>
    <property type="match status" value="1"/>
</dbReference>
<proteinExistence type="predicted"/>
<comment type="caution">
    <text evidence="3">The sequence shown here is derived from an EMBL/GenBank/DDBJ whole genome shotgun (WGS) entry which is preliminary data.</text>
</comment>
<sequence>MMNYLIIANIYLTLFYGFYRFFLARETFFQLNRIYLVATTALSFILPMVHLEWLQNAFGSSTVFVARSSLDAVTVDIGVSRDTASPFRGINIPLWIYLYMGGVLAQGLLLIRKTRRLIKRLQANNRGDAYSFMRTIKVDTKQEGSAKVMAHELVHVQEWHTLDVLFVELIKIFNWFNPVIYFLASSLKLTHEYIADEKINASHADKIAYAELLISRTFSVSSSVLTNNFLNQSFIKNRIVMLLKDKSKRPALLKYVLAVPLFAAMLIFSSAKVSDKTKRLTDFALGAPVGGNFYKLVGSNIRYLPEAKTNNAEGSVEIAFEKNNSSIEAKVLNTIGYGQEMEVLRVLKLPAVMNETPTGKNILRVSFRMEYDGKEGNSQSKGKYSSTKLVGYENLEEIIIVGYGSSTNKNKLLSNQQDSTWENIADFNDLDVQPTFPGGINAFYKWIGENFKYSMEAKEKGISGTVLVSYIIEKDGSLNNIKVVEDLGYGTGQAALDLLSHSPKWSPGQKNGQAVRVMYNLPIRLNLATQKQNETSKQKASSL</sequence>
<feature type="domain" description="TonB C-terminal" evidence="2">
    <location>
        <begin position="438"/>
        <end position="532"/>
    </location>
</feature>
<dbReference type="Pfam" id="PF03544">
    <property type="entry name" value="TonB_C"/>
    <property type="match status" value="1"/>
</dbReference>
<reference evidence="3 4" key="1">
    <citation type="submission" date="2024-09" db="EMBL/GenBank/DDBJ databases">
        <authorList>
            <person name="Sun Q."/>
            <person name="Mori K."/>
        </authorList>
    </citation>
    <scope>NUCLEOTIDE SEQUENCE [LARGE SCALE GENOMIC DNA]</scope>
    <source>
        <strain evidence="3 4">CCM 7765</strain>
    </source>
</reference>
<evidence type="ECO:0000259" key="2">
    <source>
        <dbReference type="PROSITE" id="PS52015"/>
    </source>
</evidence>
<protein>
    <submittedName>
        <fullName evidence="3">Energy transducer TonB</fullName>
    </submittedName>
</protein>
<accession>A0ABV6HF56</accession>
<keyword evidence="1" id="KW-0812">Transmembrane</keyword>
<name>A0ABV6HF56_9SPHI</name>
<evidence type="ECO:0000313" key="4">
    <source>
        <dbReference type="Proteomes" id="UP001589774"/>
    </source>
</evidence>
<feature type="transmembrane region" description="Helical" evidence="1">
    <location>
        <begin position="251"/>
        <end position="271"/>
    </location>
</feature>
<keyword evidence="1" id="KW-0472">Membrane</keyword>
<dbReference type="PROSITE" id="PS52015">
    <property type="entry name" value="TONB_CTD"/>
    <property type="match status" value="1"/>
</dbReference>
<dbReference type="Pfam" id="PF05569">
    <property type="entry name" value="Peptidase_M56"/>
    <property type="match status" value="1"/>
</dbReference>
<dbReference type="RefSeq" id="WP_130854574.1">
    <property type="nucleotide sequence ID" value="NZ_JBHLWO010000001.1"/>
</dbReference>